<dbReference type="EMBL" id="JAAMPC010000008">
    <property type="protein sequence ID" value="KAG2299125.1"/>
    <property type="molecule type" value="Genomic_DNA"/>
</dbReference>
<keyword evidence="2" id="KW-1185">Reference proteome</keyword>
<gene>
    <name evidence="1" type="ORF">Bca52824_035597</name>
</gene>
<comment type="caution">
    <text evidence="1">The sequence shown here is derived from an EMBL/GenBank/DDBJ whole genome shotgun (WGS) entry which is preliminary data.</text>
</comment>
<dbReference type="OrthoDB" id="1931061at2759"/>
<sequence length="106" mass="12228">MLLYTGNCDSRLHFAWAYSEIFAKNEERINLQTQQLLGSSNKSVYRVSAHAVTVSFSWNSELSVLLDSTTPFDEDRFRFHSYEEFEANCDLKGDLYGKLSNPPQHL</sequence>
<evidence type="ECO:0000313" key="1">
    <source>
        <dbReference type="EMBL" id="KAG2299125.1"/>
    </source>
</evidence>
<reference evidence="1 2" key="1">
    <citation type="submission" date="2020-02" db="EMBL/GenBank/DDBJ databases">
        <authorList>
            <person name="Ma Q."/>
            <person name="Huang Y."/>
            <person name="Song X."/>
            <person name="Pei D."/>
        </authorList>
    </citation>
    <scope>NUCLEOTIDE SEQUENCE [LARGE SCALE GENOMIC DNA]</scope>
    <source>
        <strain evidence="1">Sxm20200214</strain>
        <tissue evidence="1">Leaf</tissue>
    </source>
</reference>
<proteinExistence type="predicted"/>
<dbReference type="Proteomes" id="UP000886595">
    <property type="component" value="Unassembled WGS sequence"/>
</dbReference>
<name>A0A8X7S5N3_BRACI</name>
<organism evidence="1 2">
    <name type="scientific">Brassica carinata</name>
    <name type="common">Ethiopian mustard</name>
    <name type="synonym">Abyssinian cabbage</name>
    <dbReference type="NCBI Taxonomy" id="52824"/>
    <lineage>
        <taxon>Eukaryota</taxon>
        <taxon>Viridiplantae</taxon>
        <taxon>Streptophyta</taxon>
        <taxon>Embryophyta</taxon>
        <taxon>Tracheophyta</taxon>
        <taxon>Spermatophyta</taxon>
        <taxon>Magnoliopsida</taxon>
        <taxon>eudicotyledons</taxon>
        <taxon>Gunneridae</taxon>
        <taxon>Pentapetalae</taxon>
        <taxon>rosids</taxon>
        <taxon>malvids</taxon>
        <taxon>Brassicales</taxon>
        <taxon>Brassicaceae</taxon>
        <taxon>Brassiceae</taxon>
        <taxon>Brassica</taxon>
    </lineage>
</organism>
<accession>A0A8X7S5N3</accession>
<evidence type="ECO:0000313" key="2">
    <source>
        <dbReference type="Proteomes" id="UP000886595"/>
    </source>
</evidence>
<dbReference type="AlphaFoldDB" id="A0A8X7S5N3"/>
<protein>
    <submittedName>
        <fullName evidence="1">Uncharacterized protein</fullName>
    </submittedName>
</protein>